<keyword evidence="15" id="KW-1185">Reference proteome</keyword>
<dbReference type="GO" id="GO:0004497">
    <property type="term" value="F:monooxygenase activity"/>
    <property type="evidence" value="ECO:0007669"/>
    <property type="project" value="UniProtKB-KW"/>
</dbReference>
<evidence type="ECO:0000256" key="7">
    <source>
        <dbReference type="ARBA" id="ARBA00022989"/>
    </source>
</evidence>
<accession>A0A559MLD6</accession>
<sequence>MLFLDVAVFSATSLLFLLASVALYRVYFHPLAKYPGPFFAKITDWYTVYHCLIGDHHLQLYKLHEEYGSIVRSGPNRVSINTNTALRQIYSVNANVQKSQIYDTYKHFFDVPMSMTMIDRRKHAFKRRINVRALTDAAIKDMEHLMVKNIRLMCQQIQEDIGNREDGWSSSIDITKLISYAMSDIMGEIVFSKNWNVLQSPENRDILEFLPHGVAGVNITGYMPGLLKFNVYKLAARKLVNDVYRFKALAKTQSDWRIAHNHEIKRKDLFTSLMEARDPETGLGFTEEEIVSEAGLLIIAGSDTMATSVVATIFYLLHNHESLGRVQEEVRRSFSEVEEIHIGAQLSSCQILFACITEAMRLTPPVGACLPREVLKGGMMVDGELFPEGTDISVPVYSLHHNEEYFPDSFSYKPDRWIVTSALYGVTEAEVEWAHSAYHPFGVGRSSCVGRHLAYQEMAIMLARIMWLYDVRLGLPSTIGEGDPVLGGLRKRKGEFQTWDKFVSSHQGPMVQFNPRKSEGGIRSNNPTCLQ</sequence>
<evidence type="ECO:0000256" key="12">
    <source>
        <dbReference type="PIRSR" id="PIRSR602401-1"/>
    </source>
</evidence>
<dbReference type="PRINTS" id="PR00385">
    <property type="entry name" value="P450"/>
</dbReference>
<name>A0A559MLD6_9HELO</name>
<dbReference type="EMBL" id="QGML01000081">
    <property type="protein sequence ID" value="TVY93772.1"/>
    <property type="molecule type" value="Genomic_DNA"/>
</dbReference>
<evidence type="ECO:0000256" key="4">
    <source>
        <dbReference type="ARBA" id="ARBA00022617"/>
    </source>
</evidence>
<reference evidence="14 15" key="1">
    <citation type="submission" date="2018-05" db="EMBL/GenBank/DDBJ databases">
        <title>Genome sequencing and assembly of the regulated plant pathogen Lachnellula willkommii and related sister species for the development of diagnostic species identification markers.</title>
        <authorList>
            <person name="Giroux E."/>
            <person name="Bilodeau G."/>
        </authorList>
    </citation>
    <scope>NUCLEOTIDE SEQUENCE [LARGE SCALE GENOMIC DNA]</scope>
    <source>
        <strain evidence="14 15">CBS 172.35</strain>
    </source>
</reference>
<evidence type="ECO:0000256" key="10">
    <source>
        <dbReference type="ARBA" id="ARBA00023033"/>
    </source>
</evidence>
<evidence type="ECO:0000256" key="2">
    <source>
        <dbReference type="ARBA" id="ARBA00004370"/>
    </source>
</evidence>
<dbReference type="GO" id="GO:0016020">
    <property type="term" value="C:membrane"/>
    <property type="evidence" value="ECO:0007669"/>
    <property type="project" value="UniProtKB-SubCell"/>
</dbReference>
<keyword evidence="7" id="KW-1133">Transmembrane helix</keyword>
<dbReference type="Gene3D" id="1.10.630.10">
    <property type="entry name" value="Cytochrome P450"/>
    <property type="match status" value="1"/>
</dbReference>
<evidence type="ECO:0000313" key="14">
    <source>
        <dbReference type="EMBL" id="TVY93772.1"/>
    </source>
</evidence>
<dbReference type="PANTHER" id="PTHR24305">
    <property type="entry name" value="CYTOCHROME P450"/>
    <property type="match status" value="1"/>
</dbReference>
<proteinExistence type="inferred from homology"/>
<evidence type="ECO:0000256" key="11">
    <source>
        <dbReference type="ARBA" id="ARBA00023136"/>
    </source>
</evidence>
<dbReference type="CDD" id="cd11061">
    <property type="entry name" value="CYP67-like"/>
    <property type="match status" value="1"/>
</dbReference>
<dbReference type="SUPFAM" id="SSF48264">
    <property type="entry name" value="Cytochrome P450"/>
    <property type="match status" value="1"/>
</dbReference>
<evidence type="ECO:0000313" key="15">
    <source>
        <dbReference type="Proteomes" id="UP000315522"/>
    </source>
</evidence>
<comment type="caution">
    <text evidence="14">The sequence shown here is derived from an EMBL/GenBank/DDBJ whole genome shotgun (WGS) entry which is preliminary data.</text>
</comment>
<keyword evidence="4 12" id="KW-0349">Heme</keyword>
<keyword evidence="9 12" id="KW-0408">Iron</keyword>
<dbReference type="AlphaFoldDB" id="A0A559MLD6"/>
<evidence type="ECO:0000256" key="6">
    <source>
        <dbReference type="ARBA" id="ARBA00022723"/>
    </source>
</evidence>
<feature type="region of interest" description="Disordered" evidence="13">
    <location>
        <begin position="512"/>
        <end position="531"/>
    </location>
</feature>
<comment type="subcellular location">
    <subcellularLocation>
        <location evidence="2">Membrane</location>
    </subcellularLocation>
</comment>
<dbReference type="InterPro" id="IPR002401">
    <property type="entry name" value="Cyt_P450_E_grp-I"/>
</dbReference>
<keyword evidence="8" id="KW-0560">Oxidoreductase</keyword>
<dbReference type="InterPro" id="IPR050121">
    <property type="entry name" value="Cytochrome_P450_monoxygenase"/>
</dbReference>
<evidence type="ECO:0000256" key="3">
    <source>
        <dbReference type="ARBA" id="ARBA00010617"/>
    </source>
</evidence>
<dbReference type="GO" id="GO:1902181">
    <property type="term" value="P:verruculogen biosynthetic process"/>
    <property type="evidence" value="ECO:0007669"/>
    <property type="project" value="UniProtKB-ARBA"/>
</dbReference>
<dbReference type="FunFam" id="1.10.630.10:FF:000063">
    <property type="entry name" value="Cytochrome P450 monooxygenase"/>
    <property type="match status" value="1"/>
</dbReference>
<evidence type="ECO:0000256" key="8">
    <source>
        <dbReference type="ARBA" id="ARBA00023002"/>
    </source>
</evidence>
<dbReference type="Proteomes" id="UP000315522">
    <property type="component" value="Unassembled WGS sequence"/>
</dbReference>
<dbReference type="GO" id="GO:0016705">
    <property type="term" value="F:oxidoreductase activity, acting on paired donors, with incorporation or reduction of molecular oxygen"/>
    <property type="evidence" value="ECO:0007669"/>
    <property type="project" value="InterPro"/>
</dbReference>
<dbReference type="InterPro" id="IPR036396">
    <property type="entry name" value="Cyt_P450_sf"/>
</dbReference>
<dbReference type="PRINTS" id="PR00463">
    <property type="entry name" value="EP450I"/>
</dbReference>
<keyword evidence="6 12" id="KW-0479">Metal-binding</keyword>
<keyword evidence="5" id="KW-0812">Transmembrane</keyword>
<evidence type="ECO:0000256" key="9">
    <source>
        <dbReference type="ARBA" id="ARBA00023004"/>
    </source>
</evidence>
<dbReference type="InterPro" id="IPR001128">
    <property type="entry name" value="Cyt_P450"/>
</dbReference>
<comment type="cofactor">
    <cofactor evidence="1 12">
        <name>heme</name>
        <dbReference type="ChEBI" id="CHEBI:30413"/>
    </cofactor>
</comment>
<dbReference type="Pfam" id="PF00067">
    <property type="entry name" value="p450"/>
    <property type="match status" value="1"/>
</dbReference>
<dbReference type="PANTHER" id="PTHR24305:SF237">
    <property type="entry name" value="CYTOCHROME P450 MONOOXYGENASE ATNE-RELATED"/>
    <property type="match status" value="1"/>
</dbReference>
<organism evidence="14 15">
    <name type="scientific">Lachnellula willkommii</name>
    <dbReference type="NCBI Taxonomy" id="215461"/>
    <lineage>
        <taxon>Eukaryota</taxon>
        <taxon>Fungi</taxon>
        <taxon>Dikarya</taxon>
        <taxon>Ascomycota</taxon>
        <taxon>Pezizomycotina</taxon>
        <taxon>Leotiomycetes</taxon>
        <taxon>Helotiales</taxon>
        <taxon>Lachnaceae</taxon>
        <taxon>Lachnellula</taxon>
    </lineage>
</organism>
<evidence type="ECO:0000256" key="1">
    <source>
        <dbReference type="ARBA" id="ARBA00001971"/>
    </source>
</evidence>
<gene>
    <name evidence="14" type="primary">apf7_1</name>
    <name evidence="14" type="ORF">LAWI1_G001743</name>
</gene>
<evidence type="ECO:0000256" key="13">
    <source>
        <dbReference type="SAM" id="MobiDB-lite"/>
    </source>
</evidence>
<evidence type="ECO:0000256" key="5">
    <source>
        <dbReference type="ARBA" id="ARBA00022692"/>
    </source>
</evidence>
<keyword evidence="10 14" id="KW-0503">Monooxygenase</keyword>
<comment type="similarity">
    <text evidence="3">Belongs to the cytochrome P450 family.</text>
</comment>
<dbReference type="GO" id="GO:0005506">
    <property type="term" value="F:iron ion binding"/>
    <property type="evidence" value="ECO:0007669"/>
    <property type="project" value="InterPro"/>
</dbReference>
<feature type="binding site" description="axial binding residue" evidence="12">
    <location>
        <position position="448"/>
    </location>
    <ligand>
        <name>heme</name>
        <dbReference type="ChEBI" id="CHEBI:30413"/>
    </ligand>
    <ligandPart>
        <name>Fe</name>
        <dbReference type="ChEBI" id="CHEBI:18248"/>
    </ligandPart>
</feature>
<protein>
    <submittedName>
        <fullName evidence="14">Cytochrome P450 monooxygenase</fullName>
    </submittedName>
</protein>
<keyword evidence="11" id="KW-0472">Membrane</keyword>
<dbReference type="GO" id="GO:0020037">
    <property type="term" value="F:heme binding"/>
    <property type="evidence" value="ECO:0007669"/>
    <property type="project" value="InterPro"/>
</dbReference>